<dbReference type="KEGG" id="qsa:O6P43_023228"/>
<sequence>MNFFPFSLIVTNMATRMRLLLLLALCCVLPALATSGSSIQSNSFCIQGHVYCDTCRAGFETNVTTYIEGATVEIVCKNRKTLEKVFSVKGVTDSTGKYSINVHEDHADEICECQLVNSPQPNCKIVDRGRSKSSVVLTRYDNGVLNYLHYANAMGFLQDEPLDGCSELLKYYLQDVES</sequence>
<name>A0AAD7LFL2_QUISA</name>
<keyword evidence="2" id="KW-1015">Disulfide bond</keyword>
<dbReference type="Proteomes" id="UP001163823">
    <property type="component" value="Chromosome 9"/>
</dbReference>
<dbReference type="AlphaFoldDB" id="A0AAD7LFL2"/>
<evidence type="ECO:0000313" key="4">
    <source>
        <dbReference type="EMBL" id="KAJ7956852.1"/>
    </source>
</evidence>
<feature type="chain" id="PRO_5042021891" evidence="3">
    <location>
        <begin position="34"/>
        <end position="178"/>
    </location>
</feature>
<dbReference type="PROSITE" id="PS00925">
    <property type="entry name" value="OLEEI"/>
    <property type="match status" value="1"/>
</dbReference>
<keyword evidence="3" id="KW-0732">Signal</keyword>
<evidence type="ECO:0000313" key="5">
    <source>
        <dbReference type="Proteomes" id="UP001163823"/>
    </source>
</evidence>
<feature type="signal peptide" evidence="3">
    <location>
        <begin position="1"/>
        <end position="33"/>
    </location>
</feature>
<protein>
    <submittedName>
        <fullName evidence="4">Pollen-specific protein</fullName>
    </submittedName>
</protein>
<evidence type="ECO:0000256" key="3">
    <source>
        <dbReference type="SAM" id="SignalP"/>
    </source>
</evidence>
<gene>
    <name evidence="4" type="ORF">O6P43_023228</name>
</gene>
<dbReference type="EMBL" id="JARAOO010000009">
    <property type="protein sequence ID" value="KAJ7956852.1"/>
    <property type="molecule type" value="Genomic_DNA"/>
</dbReference>
<dbReference type="PANTHER" id="PTHR31614">
    <property type="entry name" value="PROTEIN DOWNSTREAM OF FLC-RELATED"/>
    <property type="match status" value="1"/>
</dbReference>
<accession>A0AAD7LFL2</accession>
<keyword evidence="5" id="KW-1185">Reference proteome</keyword>
<organism evidence="4 5">
    <name type="scientific">Quillaja saponaria</name>
    <name type="common">Soap bark tree</name>
    <dbReference type="NCBI Taxonomy" id="32244"/>
    <lineage>
        <taxon>Eukaryota</taxon>
        <taxon>Viridiplantae</taxon>
        <taxon>Streptophyta</taxon>
        <taxon>Embryophyta</taxon>
        <taxon>Tracheophyta</taxon>
        <taxon>Spermatophyta</taxon>
        <taxon>Magnoliopsida</taxon>
        <taxon>eudicotyledons</taxon>
        <taxon>Gunneridae</taxon>
        <taxon>Pentapetalae</taxon>
        <taxon>rosids</taxon>
        <taxon>fabids</taxon>
        <taxon>Fabales</taxon>
        <taxon>Quillajaceae</taxon>
        <taxon>Quillaja</taxon>
    </lineage>
</organism>
<comment type="caution">
    <text evidence="4">The sequence shown here is derived from an EMBL/GenBank/DDBJ whole genome shotgun (WGS) entry which is preliminary data.</text>
</comment>
<dbReference type="Pfam" id="PF01190">
    <property type="entry name" value="Pollen_Ole_e_1"/>
    <property type="match status" value="1"/>
</dbReference>
<evidence type="ECO:0000256" key="1">
    <source>
        <dbReference type="ARBA" id="ARBA00010049"/>
    </source>
</evidence>
<comment type="similarity">
    <text evidence="1">Belongs to the Ole e I family.</text>
</comment>
<proteinExistence type="inferred from homology"/>
<dbReference type="InterPro" id="IPR006041">
    <property type="entry name" value="Pollen_Ole_e1_allergen"/>
</dbReference>
<dbReference type="PANTHER" id="PTHR31614:SF40">
    <property type="entry name" value="PROTEIN DOWNSTREAM OF FLC"/>
    <property type="match status" value="1"/>
</dbReference>
<dbReference type="GO" id="GO:0005615">
    <property type="term" value="C:extracellular space"/>
    <property type="evidence" value="ECO:0007669"/>
    <property type="project" value="InterPro"/>
</dbReference>
<evidence type="ECO:0000256" key="2">
    <source>
        <dbReference type="ARBA" id="ARBA00023157"/>
    </source>
</evidence>
<reference evidence="4" key="1">
    <citation type="journal article" date="2023" name="Science">
        <title>Elucidation of the pathway for biosynthesis of saponin adjuvants from the soapbark tree.</title>
        <authorList>
            <person name="Reed J."/>
            <person name="Orme A."/>
            <person name="El-Demerdash A."/>
            <person name="Owen C."/>
            <person name="Martin L.B.B."/>
            <person name="Misra R.C."/>
            <person name="Kikuchi S."/>
            <person name="Rejzek M."/>
            <person name="Martin A.C."/>
            <person name="Harkess A."/>
            <person name="Leebens-Mack J."/>
            <person name="Louveau T."/>
            <person name="Stephenson M.J."/>
            <person name="Osbourn A."/>
        </authorList>
    </citation>
    <scope>NUCLEOTIDE SEQUENCE</scope>
    <source>
        <strain evidence="4">S10</strain>
    </source>
</reference>
<dbReference type="InterPro" id="IPR006040">
    <property type="entry name" value="Allergen_Ole_e_I_CS"/>
</dbReference>